<feature type="domain" description="NIT" evidence="7">
    <location>
        <begin position="55"/>
        <end position="305"/>
    </location>
</feature>
<name>A0ABT2E9Y4_9GAMM</name>
<evidence type="ECO:0000256" key="4">
    <source>
        <dbReference type="SAM" id="Phobius"/>
    </source>
</evidence>
<keyword evidence="4" id="KW-0812">Transmembrane</keyword>
<dbReference type="PROSITE" id="PS50111">
    <property type="entry name" value="CHEMOTAXIS_TRANSDUC_2"/>
    <property type="match status" value="1"/>
</dbReference>
<dbReference type="InterPro" id="IPR004089">
    <property type="entry name" value="MCPsignal_dom"/>
</dbReference>
<dbReference type="PROSITE" id="PS50906">
    <property type="entry name" value="NIT"/>
    <property type="match status" value="1"/>
</dbReference>
<dbReference type="PANTHER" id="PTHR43531:SF14">
    <property type="entry name" value="METHYL-ACCEPTING CHEMOTAXIS PROTEIN I-RELATED"/>
    <property type="match status" value="1"/>
</dbReference>
<dbReference type="InterPro" id="IPR013587">
    <property type="entry name" value="Nitrate/nitrite_sensing"/>
</dbReference>
<gene>
    <name evidence="8" type="ORF">LLY24_03235</name>
</gene>
<dbReference type="PANTHER" id="PTHR43531">
    <property type="entry name" value="PROTEIN ICFG"/>
    <property type="match status" value="1"/>
</dbReference>
<dbReference type="SMART" id="SM00304">
    <property type="entry name" value="HAMP"/>
    <property type="match status" value="1"/>
</dbReference>
<dbReference type="InterPro" id="IPR010910">
    <property type="entry name" value="Nitrate/nitrite_sensing_bac"/>
</dbReference>
<evidence type="ECO:0000259" key="6">
    <source>
        <dbReference type="PROSITE" id="PS50885"/>
    </source>
</evidence>
<keyword evidence="4" id="KW-0472">Membrane</keyword>
<dbReference type="Pfam" id="PF00672">
    <property type="entry name" value="HAMP"/>
    <property type="match status" value="1"/>
</dbReference>
<evidence type="ECO:0000256" key="1">
    <source>
        <dbReference type="ARBA" id="ARBA00022481"/>
    </source>
</evidence>
<keyword evidence="3" id="KW-0807">Transducer</keyword>
<dbReference type="InterPro" id="IPR003660">
    <property type="entry name" value="HAMP_dom"/>
</dbReference>
<feature type="domain" description="Methyl-accepting transducer" evidence="5">
    <location>
        <begin position="392"/>
        <end position="621"/>
    </location>
</feature>
<protein>
    <submittedName>
        <fullName evidence="8">Nitrate- and nitrite sensing domain-containing protein</fullName>
    </submittedName>
</protein>
<keyword evidence="1" id="KW-0488">Methylation</keyword>
<dbReference type="CDD" id="cd11386">
    <property type="entry name" value="MCP_signal"/>
    <property type="match status" value="1"/>
</dbReference>
<dbReference type="Pfam" id="PF08376">
    <property type="entry name" value="NIT"/>
    <property type="match status" value="1"/>
</dbReference>
<comment type="similarity">
    <text evidence="2">Belongs to the methyl-accepting chemotaxis (MCP) protein family.</text>
</comment>
<dbReference type="SMART" id="SM00283">
    <property type="entry name" value="MA"/>
    <property type="match status" value="1"/>
</dbReference>
<comment type="caution">
    <text evidence="8">The sequence shown here is derived from an EMBL/GenBank/DDBJ whole genome shotgun (WGS) entry which is preliminary data.</text>
</comment>
<reference evidence="8" key="1">
    <citation type="submission" date="2021-11" db="EMBL/GenBank/DDBJ databases">
        <title>Halomonas sp., isolated from a coastal aquaculture zone in Dongshan Bay.</title>
        <authorList>
            <person name="Lin W."/>
        </authorList>
    </citation>
    <scope>NUCLEOTIDE SEQUENCE</scope>
    <source>
        <strain evidence="8">Yzlin-01</strain>
    </source>
</reference>
<evidence type="ECO:0000313" key="9">
    <source>
        <dbReference type="Proteomes" id="UP001165542"/>
    </source>
</evidence>
<evidence type="ECO:0000313" key="8">
    <source>
        <dbReference type="EMBL" id="MCS2608334.1"/>
    </source>
</evidence>
<feature type="domain" description="HAMP" evidence="6">
    <location>
        <begin position="336"/>
        <end position="387"/>
    </location>
</feature>
<evidence type="ECO:0000259" key="5">
    <source>
        <dbReference type="PROSITE" id="PS50111"/>
    </source>
</evidence>
<accession>A0ABT2E9Y4</accession>
<dbReference type="CDD" id="cd06225">
    <property type="entry name" value="HAMP"/>
    <property type="match status" value="1"/>
</dbReference>
<evidence type="ECO:0000256" key="2">
    <source>
        <dbReference type="ARBA" id="ARBA00029447"/>
    </source>
</evidence>
<dbReference type="RefSeq" id="WP_259034817.1">
    <property type="nucleotide sequence ID" value="NZ_JAJISC010000001.1"/>
</dbReference>
<evidence type="ECO:0000256" key="3">
    <source>
        <dbReference type="PROSITE-ProRule" id="PRU00284"/>
    </source>
</evidence>
<organism evidence="8 9">
    <name type="scientific">Halomonas dongshanensis</name>
    <dbReference type="NCBI Taxonomy" id="2890835"/>
    <lineage>
        <taxon>Bacteria</taxon>
        <taxon>Pseudomonadati</taxon>
        <taxon>Pseudomonadota</taxon>
        <taxon>Gammaproteobacteria</taxon>
        <taxon>Oceanospirillales</taxon>
        <taxon>Halomonadaceae</taxon>
        <taxon>Halomonas</taxon>
    </lineage>
</organism>
<sequence length="650" mass="70037">MMLKLLHRTPVGRKFALVLFLPLVTLAWLASSGISERSHVVSNMSELERMTHLSQYAGDLVHELQRERGMSAAFLGSGGQNFRSELPDQRRLTDQKLEEFNAHIIEPSLSTAPAGLASGLAQARQALDELGNIRQRIDQQALQGDQSSAYYTTINGLLIDLVSQLTFSVEQGDIVRQLNAYYHLLNIKELAGIERAVLTTAFSTDALSPAAYGNVLSLSGSSDAYAHSFERLAAPSLKQSLYEVLTSPLAQTLTSMRDIAIERGTDGNFGVNHQTWFEQQTQLIDRLNGISQQASRQLLETAQSLRGDAIEGLVLYLAASLTATLLALLLSWLIVRSITRPLQAALEDIQTRGGDLTRRLAVPGSDELSTLYRAFNDASAKTEELVAGIKQSAQSVALASQEIAKGNADLAQRTEEQSSSLVQTASSMEQITANVRQSTETAQQARHSTQAMADQASEATQVAEQARQAMERIHAANQKVTAIIEAIDGIAFQTNILALNASVEAARAGEQGRGFAVVASEVRNLASRSAEEAKQVRQLIEYNVESITQGSSLVNATGEALTTIAERAQQTAALVNEISAAASEQSVGIEQINQALAQLDEVTQHNAALVEEVATASGALDEQASEMGETVGWFKVSEARQTPALAHSGY</sequence>
<feature type="transmembrane region" description="Helical" evidence="4">
    <location>
        <begin position="313"/>
        <end position="335"/>
    </location>
</feature>
<dbReference type="EMBL" id="JAJISC010000001">
    <property type="protein sequence ID" value="MCS2608334.1"/>
    <property type="molecule type" value="Genomic_DNA"/>
</dbReference>
<dbReference type="PROSITE" id="PS50885">
    <property type="entry name" value="HAMP"/>
    <property type="match status" value="1"/>
</dbReference>
<dbReference type="Proteomes" id="UP001165542">
    <property type="component" value="Unassembled WGS sequence"/>
</dbReference>
<keyword evidence="9" id="KW-1185">Reference proteome</keyword>
<dbReference type="Gene3D" id="1.10.287.950">
    <property type="entry name" value="Methyl-accepting chemotaxis protein"/>
    <property type="match status" value="1"/>
</dbReference>
<evidence type="ECO:0000259" key="7">
    <source>
        <dbReference type="PROSITE" id="PS50906"/>
    </source>
</evidence>
<dbReference type="InterPro" id="IPR051310">
    <property type="entry name" value="MCP_chemotaxis"/>
</dbReference>
<dbReference type="Pfam" id="PF00015">
    <property type="entry name" value="MCPsignal"/>
    <property type="match status" value="1"/>
</dbReference>
<dbReference type="SUPFAM" id="SSF58104">
    <property type="entry name" value="Methyl-accepting chemotaxis protein (MCP) signaling domain"/>
    <property type="match status" value="1"/>
</dbReference>
<proteinExistence type="inferred from homology"/>
<keyword evidence="4" id="KW-1133">Transmembrane helix</keyword>